<gene>
    <name evidence="2" type="ORF">KT99_18797</name>
</gene>
<sequence>MMRPHQKVRDKHEFHRQQAFQLKTRLHHGQHSNGPDKPLLIGFISIVTATLICTFYTILSGWFVSFALAPIAEIFGFSQIWDGDVLVGALGQTFFSLTIGLAL</sequence>
<dbReference type="InterPro" id="IPR037272">
    <property type="entry name" value="SNS_sf"/>
</dbReference>
<organism evidence="2 3">
    <name type="scientific">Shewanella benthica KT99</name>
    <dbReference type="NCBI Taxonomy" id="314608"/>
    <lineage>
        <taxon>Bacteria</taxon>
        <taxon>Pseudomonadati</taxon>
        <taxon>Pseudomonadota</taxon>
        <taxon>Gammaproteobacteria</taxon>
        <taxon>Alteromonadales</taxon>
        <taxon>Shewanellaceae</taxon>
        <taxon>Shewanella</taxon>
    </lineage>
</organism>
<dbReference type="AlphaFoldDB" id="A9CX11"/>
<dbReference type="STRING" id="314608.KT99_18797"/>
<evidence type="ECO:0000313" key="2">
    <source>
        <dbReference type="EMBL" id="EDQ02595.1"/>
    </source>
</evidence>
<reference evidence="2 3" key="1">
    <citation type="submission" date="2007-10" db="EMBL/GenBank/DDBJ databases">
        <authorList>
            <person name="Yayanos A."/>
            <person name="Ferriera S."/>
            <person name="Johnson J."/>
            <person name="Kravitz S."/>
            <person name="Halpern A."/>
            <person name="Remington K."/>
            <person name="Beeson K."/>
            <person name="Tran B."/>
            <person name="Rogers Y.-H."/>
            <person name="Friedman R."/>
            <person name="Venter J.C."/>
        </authorList>
    </citation>
    <scope>NUCLEOTIDE SEQUENCE [LARGE SCALE GENOMIC DNA]</scope>
    <source>
        <strain evidence="2 3">KT99</strain>
    </source>
</reference>
<dbReference type="RefSeq" id="WP_005496142.1">
    <property type="nucleotide sequence ID" value="NZ_ABIC01000002.1"/>
</dbReference>
<evidence type="ECO:0000256" key="1">
    <source>
        <dbReference type="SAM" id="Phobius"/>
    </source>
</evidence>
<dbReference type="Proteomes" id="UP000005839">
    <property type="component" value="Unassembled WGS sequence"/>
</dbReference>
<name>A9CX11_9GAMM</name>
<keyword evidence="1" id="KW-0472">Membrane</keyword>
<proteinExistence type="predicted"/>
<keyword evidence="1" id="KW-1133">Transmembrane helix</keyword>
<feature type="transmembrane region" description="Helical" evidence="1">
    <location>
        <begin position="39"/>
        <end position="65"/>
    </location>
</feature>
<keyword evidence="3" id="KW-1185">Reference proteome</keyword>
<keyword evidence="1" id="KW-0812">Transmembrane</keyword>
<accession>A9CX11</accession>
<protein>
    <submittedName>
        <fullName evidence="2">Sodium-dependent transporter, putative</fullName>
    </submittedName>
</protein>
<dbReference type="EMBL" id="ABIC01000002">
    <property type="protein sequence ID" value="EDQ02595.1"/>
    <property type="molecule type" value="Genomic_DNA"/>
</dbReference>
<feature type="transmembrane region" description="Helical" evidence="1">
    <location>
        <begin position="85"/>
        <end position="102"/>
    </location>
</feature>
<evidence type="ECO:0000313" key="3">
    <source>
        <dbReference type="Proteomes" id="UP000005839"/>
    </source>
</evidence>
<dbReference type="SUPFAM" id="SSF161070">
    <property type="entry name" value="SNF-like"/>
    <property type="match status" value="1"/>
</dbReference>
<comment type="caution">
    <text evidence="2">The sequence shown here is derived from an EMBL/GenBank/DDBJ whole genome shotgun (WGS) entry which is preliminary data.</text>
</comment>